<keyword evidence="2 8" id="KW-0963">Cytoplasm</keyword>
<comment type="subcellular location">
    <subcellularLocation>
        <location evidence="1 8">Cytoplasm</location>
    </subcellularLocation>
</comment>
<dbReference type="SMART" id="SM00977">
    <property type="entry name" value="TilS_C"/>
    <property type="match status" value="1"/>
</dbReference>
<feature type="binding site" evidence="8">
    <location>
        <begin position="29"/>
        <end position="34"/>
    </location>
    <ligand>
        <name>ATP</name>
        <dbReference type="ChEBI" id="CHEBI:30616"/>
    </ligand>
</feature>
<dbReference type="InterPro" id="IPR012795">
    <property type="entry name" value="tRNA_Ile_lys_synt_N"/>
</dbReference>
<dbReference type="EC" id="6.3.4.19" evidence="8"/>
<dbReference type="SUPFAM" id="SSF52402">
    <property type="entry name" value="Adenine nucleotide alpha hydrolases-like"/>
    <property type="match status" value="1"/>
</dbReference>
<dbReference type="EMBL" id="JAPDVK010000001">
    <property type="protein sequence ID" value="MCW4127400.1"/>
    <property type="molecule type" value="Genomic_DNA"/>
</dbReference>
<evidence type="ECO:0000256" key="7">
    <source>
        <dbReference type="ARBA" id="ARBA00048539"/>
    </source>
</evidence>
<name>A0AAP3BA77_9BACT</name>
<keyword evidence="5 8" id="KW-0547">Nucleotide-binding</keyword>
<keyword evidence="3 8" id="KW-0436">Ligase</keyword>
<dbReference type="GO" id="GO:0005737">
    <property type="term" value="C:cytoplasm"/>
    <property type="evidence" value="ECO:0007669"/>
    <property type="project" value="UniProtKB-SubCell"/>
</dbReference>
<comment type="catalytic activity">
    <reaction evidence="7 8">
        <text>cytidine(34) in tRNA(Ile2) + L-lysine + ATP = lysidine(34) in tRNA(Ile2) + AMP + diphosphate + H(+)</text>
        <dbReference type="Rhea" id="RHEA:43744"/>
        <dbReference type="Rhea" id="RHEA-COMP:10625"/>
        <dbReference type="Rhea" id="RHEA-COMP:10670"/>
        <dbReference type="ChEBI" id="CHEBI:15378"/>
        <dbReference type="ChEBI" id="CHEBI:30616"/>
        <dbReference type="ChEBI" id="CHEBI:32551"/>
        <dbReference type="ChEBI" id="CHEBI:33019"/>
        <dbReference type="ChEBI" id="CHEBI:82748"/>
        <dbReference type="ChEBI" id="CHEBI:83665"/>
        <dbReference type="ChEBI" id="CHEBI:456215"/>
        <dbReference type="EC" id="6.3.4.19"/>
    </reaction>
</comment>
<dbReference type="GO" id="GO:0006400">
    <property type="term" value="P:tRNA modification"/>
    <property type="evidence" value="ECO:0007669"/>
    <property type="project" value="UniProtKB-UniRule"/>
</dbReference>
<accession>A0AAP3BA77</accession>
<evidence type="ECO:0000313" key="10">
    <source>
        <dbReference type="EMBL" id="MCW4127400.1"/>
    </source>
</evidence>
<dbReference type="InterPro" id="IPR014729">
    <property type="entry name" value="Rossmann-like_a/b/a_fold"/>
</dbReference>
<feature type="domain" description="Lysidine-tRNA(Ile) synthetase C-terminal" evidence="9">
    <location>
        <begin position="380"/>
        <end position="453"/>
    </location>
</feature>
<evidence type="ECO:0000256" key="5">
    <source>
        <dbReference type="ARBA" id="ARBA00022741"/>
    </source>
</evidence>
<evidence type="ECO:0000313" key="11">
    <source>
        <dbReference type="Proteomes" id="UP001209344"/>
    </source>
</evidence>
<sequence>MNKIETIVRNYIVRHGMWKHDGSYIVALSGGADSVALLLILKNLGMSIHAAHCNFHLRGEESERDEQFCVDLCEREGICLHRIHFDTLTYAEKHKVSIEMAARDLRYRYFAQLARDIEADGICVAHHRDDNVETLLLNLLRGSGVDGLAAIAPKNGNILRPLLCISRQDILDYLAEKGQDYVTDSTNLEDDALRNKIRHHVIPLLETLNPAARENIAQSARYLRQAKMMLDDAVNAVEAVDVPSQPEDSSNIITIGKQLVMQAASPEFILHQLIGSYGFHGDTIDGIIESMNSQDGGIGKIWKSNEYMLCIDREKLLITPQKEMDNLQKEKAFRLPEEGNYSFAGNTRIRIRRYPRTADFTPSKESHRITLDADQVSFPLTYRLTQQGDRFKPFGMKGTKLVSDYLTDRKRNYMEKMSQHVLTDKAGEIIWLIGERTSDHCRITPDTPSILEIELEENSEV</sequence>
<protein>
    <recommendedName>
        <fullName evidence="8">tRNA(Ile)-lysidine synthase</fullName>
        <ecNumber evidence="8">6.3.4.19</ecNumber>
    </recommendedName>
    <alternativeName>
        <fullName evidence="8">tRNA(Ile)-2-lysyl-cytidine synthase</fullName>
    </alternativeName>
    <alternativeName>
        <fullName evidence="8">tRNA(Ile)-lysidine synthetase</fullName>
    </alternativeName>
</protein>
<evidence type="ECO:0000256" key="2">
    <source>
        <dbReference type="ARBA" id="ARBA00022490"/>
    </source>
</evidence>
<dbReference type="PANTHER" id="PTHR43033:SF1">
    <property type="entry name" value="TRNA(ILE)-LYSIDINE SYNTHASE-RELATED"/>
    <property type="match status" value="1"/>
</dbReference>
<proteinExistence type="inferred from homology"/>
<dbReference type="Proteomes" id="UP001209344">
    <property type="component" value="Unassembled WGS sequence"/>
</dbReference>
<gene>
    <name evidence="8 10" type="primary">tilS</name>
    <name evidence="10" type="ORF">ONT16_03740</name>
</gene>
<evidence type="ECO:0000256" key="3">
    <source>
        <dbReference type="ARBA" id="ARBA00022598"/>
    </source>
</evidence>
<reference evidence="10" key="1">
    <citation type="submission" date="2022-11" db="EMBL/GenBank/DDBJ databases">
        <title>Genomic repertoires linked with pathogenic potency of arthritogenic Prevotella copri isolated from the gut of rheumatoid arthritis patients.</title>
        <authorList>
            <person name="Nii T."/>
            <person name="Maeda Y."/>
            <person name="Motooka D."/>
            <person name="Naito M."/>
            <person name="Matsumoto Y."/>
            <person name="Ogawa T."/>
            <person name="Oguro-Igashira E."/>
            <person name="Kishikawa T."/>
            <person name="Yamashita M."/>
            <person name="Koizumi S."/>
            <person name="Kurakawa T."/>
            <person name="Okumura R."/>
            <person name="Kayama H."/>
            <person name="Murakami M."/>
            <person name="Sakaguchi T."/>
            <person name="Das B."/>
            <person name="Nakamura S."/>
            <person name="Okada Y."/>
            <person name="Kumanogoh A."/>
            <person name="Takeda K."/>
        </authorList>
    </citation>
    <scope>NUCLEOTIDE SEQUENCE</scope>
    <source>
        <strain evidence="10">F3-75</strain>
    </source>
</reference>
<dbReference type="InterPro" id="IPR012094">
    <property type="entry name" value="tRNA_Ile_lys_synt"/>
</dbReference>
<dbReference type="NCBIfam" id="TIGR02432">
    <property type="entry name" value="lysidine_TilS_N"/>
    <property type="match status" value="1"/>
</dbReference>
<comment type="similarity">
    <text evidence="8">Belongs to the tRNA(Ile)-lysidine synthase family.</text>
</comment>
<evidence type="ECO:0000256" key="1">
    <source>
        <dbReference type="ARBA" id="ARBA00004496"/>
    </source>
</evidence>
<evidence type="ECO:0000256" key="8">
    <source>
        <dbReference type="HAMAP-Rule" id="MF_01161"/>
    </source>
</evidence>
<dbReference type="RefSeq" id="WP_264965462.1">
    <property type="nucleotide sequence ID" value="NZ_JAPDVK010000001.1"/>
</dbReference>
<evidence type="ECO:0000256" key="4">
    <source>
        <dbReference type="ARBA" id="ARBA00022694"/>
    </source>
</evidence>
<dbReference type="CDD" id="cd01992">
    <property type="entry name" value="TilS_N"/>
    <property type="match status" value="1"/>
</dbReference>
<organism evidence="10 11">
    <name type="scientific">Segatella copri</name>
    <dbReference type="NCBI Taxonomy" id="165179"/>
    <lineage>
        <taxon>Bacteria</taxon>
        <taxon>Pseudomonadati</taxon>
        <taxon>Bacteroidota</taxon>
        <taxon>Bacteroidia</taxon>
        <taxon>Bacteroidales</taxon>
        <taxon>Prevotellaceae</taxon>
        <taxon>Segatella</taxon>
    </lineage>
</organism>
<keyword evidence="6 8" id="KW-0067">ATP-binding</keyword>
<dbReference type="Gene3D" id="3.40.50.620">
    <property type="entry name" value="HUPs"/>
    <property type="match status" value="1"/>
</dbReference>
<dbReference type="PANTHER" id="PTHR43033">
    <property type="entry name" value="TRNA(ILE)-LYSIDINE SYNTHASE-RELATED"/>
    <property type="match status" value="1"/>
</dbReference>
<comment type="caution">
    <text evidence="10">The sequence shown here is derived from an EMBL/GenBank/DDBJ whole genome shotgun (WGS) entry which is preliminary data.</text>
</comment>
<dbReference type="AlphaFoldDB" id="A0AAP3BA77"/>
<dbReference type="GO" id="GO:0032267">
    <property type="term" value="F:tRNA(Ile)-lysidine synthase activity"/>
    <property type="evidence" value="ECO:0007669"/>
    <property type="project" value="UniProtKB-EC"/>
</dbReference>
<dbReference type="HAMAP" id="MF_01161">
    <property type="entry name" value="tRNA_Ile_lys_synt"/>
    <property type="match status" value="1"/>
</dbReference>
<evidence type="ECO:0000259" key="9">
    <source>
        <dbReference type="SMART" id="SM00977"/>
    </source>
</evidence>
<evidence type="ECO:0000256" key="6">
    <source>
        <dbReference type="ARBA" id="ARBA00022840"/>
    </source>
</evidence>
<keyword evidence="4 8" id="KW-0819">tRNA processing</keyword>
<comment type="domain">
    <text evidence="8">The N-terminal region contains the highly conserved SGGXDS motif, predicted to be a P-loop motif involved in ATP binding.</text>
</comment>
<dbReference type="GO" id="GO:0005524">
    <property type="term" value="F:ATP binding"/>
    <property type="evidence" value="ECO:0007669"/>
    <property type="project" value="UniProtKB-UniRule"/>
</dbReference>
<comment type="function">
    <text evidence="8">Ligates lysine onto the cytidine present at position 34 of the AUA codon-specific tRNA(Ile) that contains the anticodon CAU, in an ATP-dependent manner. Cytidine is converted to lysidine, thus changing the amino acid specificity of the tRNA from methionine to isoleucine.</text>
</comment>
<dbReference type="InterPro" id="IPR011063">
    <property type="entry name" value="TilS/TtcA_N"/>
</dbReference>
<dbReference type="Pfam" id="PF01171">
    <property type="entry name" value="ATP_bind_3"/>
    <property type="match status" value="1"/>
</dbReference>
<dbReference type="InterPro" id="IPR012796">
    <property type="entry name" value="Lysidine-tRNA-synth_C"/>
</dbReference>